<accession>A0A2M7FD57</accession>
<dbReference type="AlphaFoldDB" id="A0A2M7FD57"/>
<gene>
    <name evidence="1" type="ORF">COW49_02700</name>
</gene>
<organism evidence="1 2">
    <name type="scientific">Candidatus Kaiserbacteria bacterium CG17_big_fil_post_rev_8_21_14_2_50_51_7</name>
    <dbReference type="NCBI Taxonomy" id="1974613"/>
    <lineage>
        <taxon>Bacteria</taxon>
        <taxon>Candidatus Kaiseribacteriota</taxon>
    </lineage>
</organism>
<protein>
    <submittedName>
        <fullName evidence="1">Uncharacterized protein</fullName>
    </submittedName>
</protein>
<proteinExistence type="predicted"/>
<comment type="caution">
    <text evidence="1">The sequence shown here is derived from an EMBL/GenBank/DDBJ whole genome shotgun (WGS) entry which is preliminary data.</text>
</comment>
<sequence length="65" mass="7350">MDANIRDILLLTRRSFEKIRDASKVTAELLSEYGDDDERAKEACRRQNEILVIADNGAEALKDIA</sequence>
<dbReference type="Proteomes" id="UP000228497">
    <property type="component" value="Unassembled WGS sequence"/>
</dbReference>
<evidence type="ECO:0000313" key="2">
    <source>
        <dbReference type="Proteomes" id="UP000228497"/>
    </source>
</evidence>
<reference evidence="2" key="1">
    <citation type="submission" date="2017-09" db="EMBL/GenBank/DDBJ databases">
        <title>Depth-based differentiation of microbial function through sediment-hosted aquifers and enrichment of novel symbionts in the deep terrestrial subsurface.</title>
        <authorList>
            <person name="Probst A.J."/>
            <person name="Ladd B."/>
            <person name="Jarett J.K."/>
            <person name="Geller-Mcgrath D.E."/>
            <person name="Sieber C.M.K."/>
            <person name="Emerson J.B."/>
            <person name="Anantharaman K."/>
            <person name="Thomas B.C."/>
            <person name="Malmstrom R."/>
            <person name="Stieglmeier M."/>
            <person name="Klingl A."/>
            <person name="Woyke T."/>
            <person name="Ryan C.M."/>
            <person name="Banfield J.F."/>
        </authorList>
    </citation>
    <scope>NUCLEOTIDE SEQUENCE [LARGE SCALE GENOMIC DNA]</scope>
</reference>
<name>A0A2M7FD57_9BACT</name>
<dbReference type="EMBL" id="PFFD01000121">
    <property type="protein sequence ID" value="PIV86904.1"/>
    <property type="molecule type" value="Genomic_DNA"/>
</dbReference>
<evidence type="ECO:0000313" key="1">
    <source>
        <dbReference type="EMBL" id="PIV86904.1"/>
    </source>
</evidence>